<dbReference type="InterPro" id="IPR006089">
    <property type="entry name" value="Acyl-CoA_DH_CS"/>
</dbReference>
<dbReference type="GO" id="GO:0003995">
    <property type="term" value="F:acyl-CoA dehydrogenase activity"/>
    <property type="evidence" value="ECO:0007669"/>
    <property type="project" value="InterPro"/>
</dbReference>
<organism evidence="3 4">
    <name type="scientific">Candidatus Protofrankia californiensis</name>
    <dbReference type="NCBI Taxonomy" id="1839754"/>
    <lineage>
        <taxon>Bacteria</taxon>
        <taxon>Bacillati</taxon>
        <taxon>Actinomycetota</taxon>
        <taxon>Actinomycetes</taxon>
        <taxon>Frankiales</taxon>
        <taxon>Frankiaceae</taxon>
        <taxon>Protofrankia</taxon>
    </lineage>
</organism>
<evidence type="ECO:0000313" key="4">
    <source>
        <dbReference type="Proteomes" id="UP000199013"/>
    </source>
</evidence>
<name>A0A1C3PHG7_9ACTN</name>
<feature type="domain" description="Acyl-CoA dehydrogenase/oxidase C-terminal" evidence="2">
    <location>
        <begin position="1"/>
        <end position="60"/>
    </location>
</feature>
<dbReference type="InterPro" id="IPR052904">
    <property type="entry name" value="Acyl-CoA_dehydrogenase-like"/>
</dbReference>
<dbReference type="PROSITE" id="PS00073">
    <property type="entry name" value="ACYL_COA_DH_2"/>
    <property type="match status" value="1"/>
</dbReference>
<dbReference type="PANTHER" id="PTHR42707">
    <property type="entry name" value="ACYL-COA DEHYDROGENASE"/>
    <property type="match status" value="1"/>
</dbReference>
<dbReference type="Pfam" id="PF00441">
    <property type="entry name" value="Acyl-CoA_dh_1"/>
    <property type="match status" value="1"/>
</dbReference>
<proteinExistence type="predicted"/>
<dbReference type="AlphaFoldDB" id="A0A1C3PHG7"/>
<accession>A0A1C3PHG7</accession>
<dbReference type="Gene3D" id="1.20.140.10">
    <property type="entry name" value="Butyryl-CoA Dehydrogenase, subunit A, domain 3"/>
    <property type="match status" value="1"/>
</dbReference>
<evidence type="ECO:0000313" key="3">
    <source>
        <dbReference type="EMBL" id="SBW29098.1"/>
    </source>
</evidence>
<keyword evidence="1" id="KW-0285">Flavoprotein</keyword>
<dbReference type="Proteomes" id="UP000199013">
    <property type="component" value="Unassembled WGS sequence"/>
</dbReference>
<dbReference type="EMBL" id="FLUV01002665">
    <property type="protein sequence ID" value="SBW29098.1"/>
    <property type="molecule type" value="Genomic_DNA"/>
</dbReference>
<dbReference type="InterPro" id="IPR036250">
    <property type="entry name" value="AcylCo_DH-like_C"/>
</dbReference>
<dbReference type="InterPro" id="IPR009075">
    <property type="entry name" value="AcylCo_DH/oxidase_C"/>
</dbReference>
<reference evidence="4" key="1">
    <citation type="submission" date="2016-02" db="EMBL/GenBank/DDBJ databases">
        <authorList>
            <person name="Wibberg D."/>
        </authorList>
    </citation>
    <scope>NUCLEOTIDE SEQUENCE [LARGE SCALE GENOMIC DNA]</scope>
</reference>
<evidence type="ECO:0000256" key="1">
    <source>
        <dbReference type="ARBA" id="ARBA00022630"/>
    </source>
</evidence>
<dbReference type="PANTHER" id="PTHR42707:SF3">
    <property type="entry name" value="ACYL-COA DEHYDROGENASE AIDB-RELATED"/>
    <property type="match status" value="1"/>
</dbReference>
<gene>
    <name evidence="3" type="ORF">FDG2_6436</name>
</gene>
<sequence length="164" mass="17698">MAKFHVCKRGPSHLAEALECLGGNGYVEESGMPRAYREAPLNSIWEGTGNINALDVLRALGREPGCVEAFDDEIDAVAGSDRRLDEAARSLRRELAAVDEYGARRLVERMALVLQAALLIRYSTPAVADAFCASRLEGGGGYAFGTLPAGLDLTAILERHRPKL</sequence>
<evidence type="ECO:0000259" key="2">
    <source>
        <dbReference type="Pfam" id="PF00441"/>
    </source>
</evidence>
<keyword evidence="4" id="KW-1185">Reference proteome</keyword>
<dbReference type="SUPFAM" id="SSF47203">
    <property type="entry name" value="Acyl-CoA dehydrogenase C-terminal domain-like"/>
    <property type="match status" value="1"/>
</dbReference>
<protein>
    <submittedName>
        <fullName evidence="3">Acyl-CoA dehydrogenase domain-containing protein</fullName>
    </submittedName>
</protein>